<proteinExistence type="inferred from homology"/>
<dbReference type="GO" id="GO:0016628">
    <property type="term" value="F:oxidoreductase activity, acting on the CH-CH group of donors, NAD or NADP as acceptor"/>
    <property type="evidence" value="ECO:0007669"/>
    <property type="project" value="InterPro"/>
</dbReference>
<dbReference type="InterPro" id="IPR014026">
    <property type="entry name" value="UDP-Glc/GDP-Man_DH_dimer"/>
</dbReference>
<evidence type="ECO:0000313" key="5">
    <source>
        <dbReference type="Proteomes" id="UP000002668"/>
    </source>
</evidence>
<dbReference type="InterPro" id="IPR017476">
    <property type="entry name" value="UDP-Glc/GDP-Man"/>
</dbReference>
<dbReference type="GO" id="GO:0000271">
    <property type="term" value="P:polysaccharide biosynthetic process"/>
    <property type="evidence" value="ECO:0007669"/>
    <property type="project" value="InterPro"/>
</dbReference>
<dbReference type="Gene3D" id="3.40.50.720">
    <property type="entry name" value="NAD(P)-binding Rossmann-like Domain"/>
    <property type="match status" value="1"/>
</dbReference>
<dbReference type="eggNOG" id="ENOG502QQVE">
    <property type="taxonomic scope" value="Eukaryota"/>
</dbReference>
<evidence type="ECO:0000256" key="1">
    <source>
        <dbReference type="ARBA" id="ARBA00006601"/>
    </source>
</evidence>
<dbReference type="InParanoid" id="E4ZZ34"/>
<gene>
    <name evidence="4" type="ORF">LEMA_P107340.1</name>
</gene>
<dbReference type="OrthoDB" id="5059218at2759"/>
<dbReference type="STRING" id="985895.E4ZZ34"/>
<dbReference type="VEuPathDB" id="FungiDB:LEMA_P107340.1"/>
<comment type="similarity">
    <text evidence="1 2">Belongs to the UDP-glucose/GDP-mannose dehydrogenase family.</text>
</comment>
<dbReference type="EMBL" id="FP929129">
    <property type="protein sequence ID" value="CBX96469.1"/>
    <property type="molecule type" value="Genomic_DNA"/>
</dbReference>
<dbReference type="InterPro" id="IPR028359">
    <property type="entry name" value="UDP_ManNAc/GlcNAc_DH"/>
</dbReference>
<dbReference type="AlphaFoldDB" id="E4ZZ34"/>
<name>E4ZZ34_LEPMJ</name>
<evidence type="ECO:0000259" key="3">
    <source>
        <dbReference type="Pfam" id="PF00984"/>
    </source>
</evidence>
<protein>
    <recommendedName>
        <fullName evidence="3">UDP-glucose/GDP-mannose dehydrogenase dimerisation domain-containing protein</fullName>
    </recommendedName>
</protein>
<reference evidence="5" key="1">
    <citation type="journal article" date="2011" name="Nat. Commun.">
        <title>Effector diversification within compartments of the Leptosphaeria maculans genome affected by Repeat-Induced Point mutations.</title>
        <authorList>
            <person name="Rouxel T."/>
            <person name="Grandaubert J."/>
            <person name="Hane J.K."/>
            <person name="Hoede C."/>
            <person name="van de Wouw A.P."/>
            <person name="Couloux A."/>
            <person name="Dominguez V."/>
            <person name="Anthouard V."/>
            <person name="Bally P."/>
            <person name="Bourras S."/>
            <person name="Cozijnsen A.J."/>
            <person name="Ciuffetti L.M."/>
            <person name="Degrave A."/>
            <person name="Dilmaghani A."/>
            <person name="Duret L."/>
            <person name="Fudal I."/>
            <person name="Goodwin S.B."/>
            <person name="Gout L."/>
            <person name="Glaser N."/>
            <person name="Linglin J."/>
            <person name="Kema G.H.J."/>
            <person name="Lapalu N."/>
            <person name="Lawrence C.B."/>
            <person name="May K."/>
            <person name="Meyer M."/>
            <person name="Ollivier B."/>
            <person name="Poulain J."/>
            <person name="Schoch C.L."/>
            <person name="Simon A."/>
            <person name="Spatafora J.W."/>
            <person name="Stachowiak A."/>
            <person name="Turgeon B.G."/>
            <person name="Tyler B.M."/>
            <person name="Vincent D."/>
            <person name="Weissenbach J."/>
            <person name="Amselem J."/>
            <person name="Quesneville H."/>
            <person name="Oliver R.P."/>
            <person name="Wincker P."/>
            <person name="Balesdent M.-H."/>
            <person name="Howlett B.J."/>
        </authorList>
    </citation>
    <scope>NUCLEOTIDE SEQUENCE [LARGE SCALE GENOMIC DNA]</scope>
    <source>
        <strain evidence="5">JN3 / isolate v23.1.3 / race Av1-4-5-6-7-8</strain>
    </source>
</reference>
<evidence type="ECO:0000313" key="4">
    <source>
        <dbReference type="EMBL" id="CBX96469.1"/>
    </source>
</evidence>
<dbReference type="GeneID" id="13289934"/>
<dbReference type="OMA" id="HATALSW"/>
<dbReference type="GO" id="GO:0051287">
    <property type="term" value="F:NAD binding"/>
    <property type="evidence" value="ECO:0007669"/>
    <property type="project" value="InterPro"/>
</dbReference>
<dbReference type="Proteomes" id="UP000002668">
    <property type="component" value="Genome"/>
</dbReference>
<dbReference type="PANTHER" id="PTHR43491">
    <property type="entry name" value="UDP-N-ACETYL-D-MANNOSAMINE DEHYDROGENASE"/>
    <property type="match status" value="1"/>
</dbReference>
<accession>E4ZZ34</accession>
<organism evidence="5">
    <name type="scientific">Leptosphaeria maculans (strain JN3 / isolate v23.1.3 / race Av1-4-5-6-7-8)</name>
    <name type="common">Blackleg fungus</name>
    <name type="synonym">Phoma lingam</name>
    <dbReference type="NCBI Taxonomy" id="985895"/>
    <lineage>
        <taxon>Eukaryota</taxon>
        <taxon>Fungi</taxon>
        <taxon>Dikarya</taxon>
        <taxon>Ascomycota</taxon>
        <taxon>Pezizomycotina</taxon>
        <taxon>Dothideomycetes</taxon>
        <taxon>Pleosporomycetidae</taxon>
        <taxon>Pleosporales</taxon>
        <taxon>Pleosporineae</taxon>
        <taxon>Leptosphaeriaceae</taxon>
        <taxon>Plenodomus</taxon>
        <taxon>Plenodomus lingam/Leptosphaeria maculans species complex</taxon>
    </lineage>
</organism>
<dbReference type="HOGENOM" id="CLU_023810_0_0_1"/>
<dbReference type="PANTHER" id="PTHR43491:SF2">
    <property type="entry name" value="UDP-N-ACETYL-D-MANNOSAMINE DEHYDROGENASE"/>
    <property type="match status" value="1"/>
</dbReference>
<evidence type="ECO:0000256" key="2">
    <source>
        <dbReference type="PIRNR" id="PIRNR000124"/>
    </source>
</evidence>
<feature type="domain" description="UDP-glucose/GDP-mannose dehydrogenase dimerisation" evidence="3">
    <location>
        <begin position="61"/>
        <end position="134"/>
    </location>
</feature>
<sequence length="279" mass="30832">MATKCFLAGMSPERVDPGRTKPSFTEILMIVSGLSPASLSLISTLYSLVFPTILPVSSPEVAEMTKLYENCQRMVCAAYANEMADACFSLGIDAFEVSSAAASKPFGYLPFRLGPGIGGHCIPVNPYYLLSNCDMPLLEHATALSWQRPGNVARRFMRELLEDRAEQMPEAERDMSPLRIVVVGLGFKRGQSILSNSQGVAIIRTLKEEFDLYVEFADPLVSSTLFDEVPKLDTKVNWNTDYLEAFNGVIVSLDQKILARHIESPYYGIEGHFDIEGTV</sequence>
<dbReference type="PIRSF" id="PIRSF000124">
    <property type="entry name" value="UDPglc_GDPman_dh"/>
    <property type="match status" value="1"/>
</dbReference>
<keyword evidence="5" id="KW-1185">Reference proteome</keyword>
<dbReference type="GO" id="GO:0016616">
    <property type="term" value="F:oxidoreductase activity, acting on the CH-OH group of donors, NAD or NADP as acceptor"/>
    <property type="evidence" value="ECO:0007669"/>
    <property type="project" value="InterPro"/>
</dbReference>
<dbReference type="SUPFAM" id="SSF48179">
    <property type="entry name" value="6-phosphogluconate dehydrogenase C-terminal domain-like"/>
    <property type="match status" value="1"/>
</dbReference>
<dbReference type="Pfam" id="PF00984">
    <property type="entry name" value="UDPG_MGDP_dh"/>
    <property type="match status" value="1"/>
</dbReference>
<dbReference type="InterPro" id="IPR008927">
    <property type="entry name" value="6-PGluconate_DH-like_C_sf"/>
</dbReference>
<dbReference type="RefSeq" id="XP_003839948.1">
    <property type="nucleotide sequence ID" value="XM_003839900.1"/>
</dbReference>
<dbReference type="PIRSF" id="PIRSF500136">
    <property type="entry name" value="UDP_ManNAc_DH"/>
    <property type="match status" value="1"/>
</dbReference>